<evidence type="ECO:0000313" key="2">
    <source>
        <dbReference type="EMBL" id="CAH1002572.1"/>
    </source>
</evidence>
<comment type="caution">
    <text evidence="2">The sequence shown here is derived from an EMBL/GenBank/DDBJ whole genome shotgun (WGS) entry which is preliminary data.</text>
</comment>
<dbReference type="RefSeq" id="WP_238752402.1">
    <property type="nucleotide sequence ID" value="NZ_CAKLPZ010000006.1"/>
</dbReference>
<proteinExistence type="predicted"/>
<dbReference type="Proteomes" id="UP000837803">
    <property type="component" value="Unassembled WGS sequence"/>
</dbReference>
<dbReference type="EMBL" id="CAKLPZ010000006">
    <property type="protein sequence ID" value="CAH1002572.1"/>
    <property type="molecule type" value="Genomic_DNA"/>
</dbReference>
<name>A0ABM9B596_9BACT</name>
<evidence type="ECO:0008006" key="4">
    <source>
        <dbReference type="Google" id="ProtNLM"/>
    </source>
</evidence>
<feature type="region of interest" description="Disordered" evidence="1">
    <location>
        <begin position="77"/>
        <end position="107"/>
    </location>
</feature>
<keyword evidence="3" id="KW-1185">Reference proteome</keyword>
<evidence type="ECO:0000313" key="3">
    <source>
        <dbReference type="Proteomes" id="UP000837803"/>
    </source>
</evidence>
<reference evidence="2" key="1">
    <citation type="submission" date="2021-12" db="EMBL/GenBank/DDBJ databases">
        <authorList>
            <person name="Rodrigo-Torres L."/>
            <person name="Arahal R. D."/>
            <person name="Lucena T."/>
        </authorList>
    </citation>
    <scope>NUCLEOTIDE SEQUENCE</scope>
    <source>
        <strain evidence="2">CECT 8419</strain>
    </source>
</reference>
<sequence length="107" mass="11619">MLLFAVYLFGMALIPCQDEQPLVAFDAPAELHEANAEHDHNDAGHQDHCTPFCVCACCSAVADTPPTPFEVLEEQQPLPPRGITQPSFVRDWNPTALGGPNGQPPRV</sequence>
<organism evidence="2 3">
    <name type="scientific">Neolewinella maritima</name>
    <dbReference type="NCBI Taxonomy" id="1383882"/>
    <lineage>
        <taxon>Bacteria</taxon>
        <taxon>Pseudomonadati</taxon>
        <taxon>Bacteroidota</taxon>
        <taxon>Saprospiria</taxon>
        <taxon>Saprospirales</taxon>
        <taxon>Lewinellaceae</taxon>
        <taxon>Neolewinella</taxon>
    </lineage>
</organism>
<accession>A0ABM9B596</accession>
<protein>
    <recommendedName>
        <fullName evidence="4">DUF2946 domain-containing protein</fullName>
    </recommendedName>
</protein>
<gene>
    <name evidence="2" type="ORF">LEM8419_03446</name>
</gene>
<evidence type="ECO:0000256" key="1">
    <source>
        <dbReference type="SAM" id="MobiDB-lite"/>
    </source>
</evidence>